<reference evidence="5 6" key="1">
    <citation type="submission" date="2016-10" db="EMBL/GenBank/DDBJ databases">
        <title>Arsenicibacter rosenii gen. nov., sp. nov., an efficient arsenic-methylating bacterium isolated from an arsenic-contaminated paddy soil.</title>
        <authorList>
            <person name="Huang K."/>
        </authorList>
    </citation>
    <scope>NUCLEOTIDE SEQUENCE [LARGE SCALE GENOMIC DNA]</scope>
    <source>
        <strain evidence="5 6">SM-1</strain>
    </source>
</reference>
<evidence type="ECO:0000259" key="4">
    <source>
        <dbReference type="Pfam" id="PF13100"/>
    </source>
</evidence>
<dbReference type="PANTHER" id="PTHR36504:SF1">
    <property type="entry name" value="LIPOPOLYSACCHARIDE EXPORT SYSTEM PROTEIN LPTA"/>
    <property type="match status" value="1"/>
</dbReference>
<dbReference type="EMBL" id="MORL01000012">
    <property type="protein sequence ID" value="OIN57432.1"/>
    <property type="molecule type" value="Genomic_DNA"/>
</dbReference>
<protein>
    <recommendedName>
        <fullName evidence="4">Organic solvent tolerance-like N-terminal domain-containing protein</fullName>
    </recommendedName>
</protein>
<proteinExistence type="predicted"/>
<feature type="signal peptide" evidence="3">
    <location>
        <begin position="1"/>
        <end position="30"/>
    </location>
</feature>
<dbReference type="Proteomes" id="UP000181790">
    <property type="component" value="Unassembled WGS sequence"/>
</dbReference>
<dbReference type="Pfam" id="PF13100">
    <property type="entry name" value="OstA_2"/>
    <property type="match status" value="1"/>
</dbReference>
<evidence type="ECO:0000313" key="6">
    <source>
        <dbReference type="Proteomes" id="UP000181790"/>
    </source>
</evidence>
<dbReference type="GO" id="GO:0017089">
    <property type="term" value="F:glycolipid transfer activity"/>
    <property type="evidence" value="ECO:0007669"/>
    <property type="project" value="TreeGrafter"/>
</dbReference>
<dbReference type="InterPro" id="IPR052037">
    <property type="entry name" value="LPS_export_LptA"/>
</dbReference>
<feature type="region of interest" description="Disordered" evidence="2">
    <location>
        <begin position="458"/>
        <end position="480"/>
    </location>
</feature>
<feature type="region of interest" description="Disordered" evidence="2">
    <location>
        <begin position="575"/>
        <end position="608"/>
    </location>
</feature>
<comment type="caution">
    <text evidence="5">The sequence shown here is derived from an EMBL/GenBank/DDBJ whole genome shotgun (WGS) entry which is preliminary data.</text>
</comment>
<keyword evidence="6" id="KW-1185">Reference proteome</keyword>
<gene>
    <name evidence="5" type="ORF">BLX24_19575</name>
</gene>
<organism evidence="5 6">
    <name type="scientific">Arsenicibacter rosenii</name>
    <dbReference type="NCBI Taxonomy" id="1750698"/>
    <lineage>
        <taxon>Bacteria</taxon>
        <taxon>Pseudomonadati</taxon>
        <taxon>Bacteroidota</taxon>
        <taxon>Cytophagia</taxon>
        <taxon>Cytophagales</taxon>
        <taxon>Spirosomataceae</taxon>
        <taxon>Arsenicibacter</taxon>
    </lineage>
</organism>
<dbReference type="Gene3D" id="2.60.450.10">
    <property type="entry name" value="Lipopolysaccharide (LPS) transport protein A like domain"/>
    <property type="match status" value="2"/>
</dbReference>
<keyword evidence="1 3" id="KW-0732">Signal</keyword>
<feature type="compositionally biased region" description="Polar residues" evidence="2">
    <location>
        <begin position="597"/>
        <end position="608"/>
    </location>
</feature>
<feature type="compositionally biased region" description="Polar residues" evidence="2">
    <location>
        <begin position="575"/>
        <end position="588"/>
    </location>
</feature>
<dbReference type="GO" id="GO:0015920">
    <property type="term" value="P:lipopolysaccharide transport"/>
    <property type="evidence" value="ECO:0007669"/>
    <property type="project" value="TreeGrafter"/>
</dbReference>
<dbReference type="GO" id="GO:0009279">
    <property type="term" value="C:cell outer membrane"/>
    <property type="evidence" value="ECO:0007669"/>
    <property type="project" value="TreeGrafter"/>
</dbReference>
<feature type="chain" id="PRO_5010262522" description="Organic solvent tolerance-like N-terminal domain-containing protein" evidence="3">
    <location>
        <begin position="31"/>
        <end position="608"/>
    </location>
</feature>
<evidence type="ECO:0000256" key="2">
    <source>
        <dbReference type="SAM" id="MobiDB-lite"/>
    </source>
</evidence>
<evidence type="ECO:0000256" key="1">
    <source>
        <dbReference type="ARBA" id="ARBA00022729"/>
    </source>
</evidence>
<name>A0A1S2VFE4_9BACT</name>
<evidence type="ECO:0000313" key="5">
    <source>
        <dbReference type="EMBL" id="OIN57432.1"/>
    </source>
</evidence>
<dbReference type="GO" id="GO:0030288">
    <property type="term" value="C:outer membrane-bounded periplasmic space"/>
    <property type="evidence" value="ECO:0007669"/>
    <property type="project" value="TreeGrafter"/>
</dbReference>
<dbReference type="AlphaFoldDB" id="A0A1S2VFE4"/>
<dbReference type="OrthoDB" id="9805931at2"/>
<accession>A0A1S2VFE4</accession>
<dbReference type="InterPro" id="IPR005653">
    <property type="entry name" value="OstA-like_N"/>
</dbReference>
<feature type="domain" description="Organic solvent tolerance-like N-terminal" evidence="4">
    <location>
        <begin position="54"/>
        <end position="202"/>
    </location>
</feature>
<sequence>MHCNVFHKIRVIIINVILLLAIVCPVLAQAQPGRPATAPSGPAEKVELLSPPPDSLVVLNNPEGVVRRLVNHVKLRHKGVLMFCDLAIQNVTTNVIEAYGNVRIVQGDTISIKGDTMFYYGNTRQANLRGRITMRDRKMTLTTTRLDYDMVNGIAHYPVKGRIVDRENILTSNEGFYDTRIKQFRFYKNVKLVGPKGTLTNDSLLYNSLSRIATFRGPTKIVNKDGTIFAKEGEYNTATRVSNFQKRTTVEMPKYTLTGDTLFYDNMTELGIAKGNVVLVSKEDKTVITGDHGRYNGKAGVSRVTGHAVVRSVVSQDTLFMRADTLFAFDAPDVTKSDSARLNDGTKKDDVKKPKKLVGQKNVIVYKSDLQSRCDSLVYDVADSTIYFYKKPIVWSQNYQMEADSMTAKMKNNRIDRMLLRTRSFVIAQDTLKNFNQVKGRSITAYFRSVTDTLSAEPPASQTVAKGKGKAKPEKPGSTTTVNRTVLDRVIVEGNGQSIYFAVDEKNKLVGLNHVECSRMNLEFDEKSKVEKIRFYGQPDAQFIPPLEMNEDKKILEGFLWRIEDRPGKETVLTHQITVQPKKTTGNKKSGPLTKPSALNSVLTKKKQ</sequence>
<evidence type="ECO:0000256" key="3">
    <source>
        <dbReference type="SAM" id="SignalP"/>
    </source>
</evidence>
<dbReference type="PANTHER" id="PTHR36504">
    <property type="entry name" value="LIPOPOLYSACCHARIDE EXPORT SYSTEM PROTEIN LPTA"/>
    <property type="match status" value="1"/>
</dbReference>